<dbReference type="Pfam" id="PF18304">
    <property type="entry name" value="SabA_adhesion"/>
    <property type="match status" value="2"/>
</dbReference>
<accession>K7Y709</accession>
<feature type="domain" description="SabA N-terminal extracellular adhesion" evidence="4">
    <location>
        <begin position="47"/>
        <end position="121"/>
    </location>
</feature>
<dbReference type="KEGG" id="hpyk:HPAKL86_01720"/>
<dbReference type="HOGENOM" id="CLU_026212_8_1_7"/>
<proteinExistence type="predicted"/>
<keyword evidence="1" id="KW-0175">Coiled coil</keyword>
<feature type="chain" id="PRO_5003915214" evidence="3">
    <location>
        <begin position="22"/>
        <end position="492"/>
    </location>
</feature>
<gene>
    <name evidence="5" type="ORF">HPAKL86_01720</name>
</gene>
<evidence type="ECO:0000256" key="3">
    <source>
        <dbReference type="SAM" id="SignalP"/>
    </source>
</evidence>
<evidence type="ECO:0000313" key="5">
    <source>
        <dbReference type="EMBL" id="AFX89361.1"/>
    </source>
</evidence>
<dbReference type="EMBL" id="CP003476">
    <property type="protein sequence ID" value="AFX89361.1"/>
    <property type="molecule type" value="Genomic_DNA"/>
</dbReference>
<dbReference type="PATRIC" id="fig|1055532.3.peg.357"/>
<evidence type="ECO:0000256" key="1">
    <source>
        <dbReference type="SAM" id="Coils"/>
    </source>
</evidence>
<dbReference type="Pfam" id="PF01856">
    <property type="entry name" value="HP_OMP"/>
    <property type="match status" value="1"/>
</dbReference>
<dbReference type="InterPro" id="IPR002718">
    <property type="entry name" value="OMP_Helicobacter"/>
</dbReference>
<feature type="compositionally biased region" description="Polar residues" evidence="2">
    <location>
        <begin position="228"/>
        <end position="239"/>
    </location>
</feature>
<dbReference type="AlphaFoldDB" id="K7Y709"/>
<name>K7Y709_HELPX</name>
<keyword evidence="3" id="KW-0732">Signal</keyword>
<dbReference type="PRINTS" id="PR01776">
    <property type="entry name" value="HPOMPFAMILY"/>
</dbReference>
<protein>
    <submittedName>
        <fullName evidence="5">Outer membrane protein (Omp6)</fullName>
    </submittedName>
</protein>
<organism evidence="5 6">
    <name type="scientific">Helicobacter pylori Aklavik86</name>
    <dbReference type="NCBI Taxonomy" id="1055532"/>
    <lineage>
        <taxon>Bacteria</taxon>
        <taxon>Pseudomonadati</taxon>
        <taxon>Campylobacterota</taxon>
        <taxon>Epsilonproteobacteria</taxon>
        <taxon>Campylobacterales</taxon>
        <taxon>Helicobacteraceae</taxon>
        <taxon>Helicobacter</taxon>
    </lineage>
</organism>
<feature type="coiled-coil region" evidence="1">
    <location>
        <begin position="47"/>
        <end position="74"/>
    </location>
</feature>
<feature type="region of interest" description="Disordered" evidence="2">
    <location>
        <begin position="219"/>
        <end position="243"/>
    </location>
</feature>
<evidence type="ECO:0000259" key="4">
    <source>
        <dbReference type="Pfam" id="PF18304"/>
    </source>
</evidence>
<evidence type="ECO:0000256" key="2">
    <source>
        <dbReference type="SAM" id="MobiDB-lite"/>
    </source>
</evidence>
<sequence>MKKTILLSLMVSSLMASSLLAEDDGAFMSVGYQIGEASQMVKNTGEIQKVSDAYENLNNLLTRYNELKQTASNTDSSTAQAIDNLKESAKRLKTTPNTANQAVSSALSSAVGMWQVIASNLANGTLSANEYEKLKATSQLLQNTLENKNTANNNTTIDNDASKLLDDAKTIISTLQSQCPKIDGGNGKPWGIDASGNACNIFGNTFSAINSMIDSAKKAAEQFRRTDPNQPNQNHQNASPVIDDNFTKNLNQVSSVIEKTISYLKGDNLETIYNAIQKTPGSKGLNLVSRSGNTYQLNEIQYSQFKTSAKELGNNPFRSVGLINSQNNNGVMNGIGVQLGYKQFFGQNKFFGFRYYGFFDYNHAYIKSNFFNSASNVWTYGVGGDFLLNFINGGSTQNHSVSFGIFGGIALAGTTWLNNQSANLKASSYNTKTNSTNFQFLFNTGLRLQGIHHGVELGVKIPTINTNYYSFMGAKLAYRRLYSVYFNYVLAY</sequence>
<evidence type="ECO:0000313" key="6">
    <source>
        <dbReference type="Proteomes" id="UP000010078"/>
    </source>
</evidence>
<dbReference type="InterPro" id="IPR040838">
    <property type="entry name" value="SabA_N_adhesion"/>
</dbReference>
<reference evidence="5 6" key="1">
    <citation type="journal article" date="2015" name="Genome Announc.">
        <title>Complete Genome Sequences of Two Helicobacter pylori Strains from a Canadian Arctic Aboriginal Community.</title>
        <authorList>
            <person name="Kersulyte D."/>
            <person name="Bertoli M.T."/>
            <person name="Tamma S."/>
            <person name="Keelan M."/>
            <person name="Munday R."/>
            <person name="Geary J."/>
            <person name="Veldhuyzen van Zanten S."/>
            <person name="Goodman K.J."/>
            <person name="Berg D.E."/>
        </authorList>
    </citation>
    <scope>NUCLEOTIDE SEQUENCE [LARGE SCALE GENOMIC DNA]</scope>
    <source>
        <strain evidence="5">Aklavik86</strain>
    </source>
</reference>
<feature type="signal peptide" evidence="3">
    <location>
        <begin position="1"/>
        <end position="21"/>
    </location>
</feature>
<feature type="domain" description="SabA N-terminal extracellular adhesion" evidence="4">
    <location>
        <begin position="146"/>
        <end position="245"/>
    </location>
</feature>
<dbReference type="RefSeq" id="WP_015086769.1">
    <property type="nucleotide sequence ID" value="NC_019563.1"/>
</dbReference>
<dbReference type="Proteomes" id="UP000010078">
    <property type="component" value="Chromosome"/>
</dbReference>